<organism evidence="5 6">
    <name type="scientific">Nelumbo nucifera</name>
    <name type="common">Sacred lotus</name>
    <dbReference type="NCBI Taxonomy" id="4432"/>
    <lineage>
        <taxon>Eukaryota</taxon>
        <taxon>Viridiplantae</taxon>
        <taxon>Streptophyta</taxon>
        <taxon>Embryophyta</taxon>
        <taxon>Tracheophyta</taxon>
        <taxon>Spermatophyta</taxon>
        <taxon>Magnoliopsida</taxon>
        <taxon>Proteales</taxon>
        <taxon>Nelumbonaceae</taxon>
        <taxon>Nelumbo</taxon>
    </lineage>
</organism>
<dbReference type="InParanoid" id="A0A1U7Z983"/>
<sequence>MIVFPRDRIPTWIAFTRYIYGTENIGLYGEECRSGSSEEECSRKNRKFEKKLQFYAKIRDMVASLHAKKTISKKKKLRNRQKKLKAYDLSSLAEFLPELKAPRQPAPETNFKLNSKSRRKLVEKEGEQLRKVLNHPAFQTDPLSAIHQHLQSTQPVQIESPVKTLKKTTRKTKRKRSKASSGAKSMEI</sequence>
<comment type="similarity">
    <text evidence="2">Belongs to the SLX9 family.</text>
</comment>
<protein>
    <submittedName>
        <fullName evidence="6">Uncharacterized protein LOC104588134 isoform X1</fullName>
    </submittedName>
</protein>
<dbReference type="GO" id="GO:0030686">
    <property type="term" value="C:90S preribosome"/>
    <property type="evidence" value="ECO:0007669"/>
    <property type="project" value="InterPro"/>
</dbReference>
<feature type="compositionally biased region" description="Low complexity" evidence="4">
    <location>
        <begin position="179"/>
        <end position="188"/>
    </location>
</feature>
<evidence type="ECO:0000256" key="4">
    <source>
        <dbReference type="SAM" id="MobiDB-lite"/>
    </source>
</evidence>
<dbReference type="GO" id="GO:0030688">
    <property type="term" value="C:preribosome, small subunit precursor"/>
    <property type="evidence" value="ECO:0007669"/>
    <property type="project" value="InterPro"/>
</dbReference>
<dbReference type="STRING" id="4432.A0A1U7Z983"/>
<feature type="region of interest" description="Disordered" evidence="4">
    <location>
        <begin position="151"/>
        <end position="188"/>
    </location>
</feature>
<keyword evidence="5" id="KW-1185">Reference proteome</keyword>
<gene>
    <name evidence="6" type="primary">LOC104588134</name>
</gene>
<evidence type="ECO:0000256" key="2">
    <source>
        <dbReference type="ARBA" id="ARBA00011022"/>
    </source>
</evidence>
<dbReference type="FunCoup" id="A0A1U7Z983">
    <property type="interactions" value="932"/>
</dbReference>
<dbReference type="eggNOG" id="ENOG502S1ZI">
    <property type="taxonomic scope" value="Eukaryota"/>
</dbReference>
<dbReference type="OrthoDB" id="18703at2759"/>
<dbReference type="Proteomes" id="UP000189703">
    <property type="component" value="Unplaced"/>
</dbReference>
<dbReference type="AlphaFoldDB" id="A0A1U7Z983"/>
<dbReference type="Pfam" id="PF15341">
    <property type="entry name" value="SLX9"/>
    <property type="match status" value="1"/>
</dbReference>
<dbReference type="PANTHER" id="PTHR31109">
    <property type="entry name" value="PROTEIN FAM207A"/>
    <property type="match status" value="1"/>
</dbReference>
<evidence type="ECO:0000313" key="6">
    <source>
        <dbReference type="RefSeq" id="XP_010244256.1"/>
    </source>
</evidence>
<dbReference type="InterPro" id="IPR028160">
    <property type="entry name" value="Slx9-like"/>
</dbReference>
<reference evidence="6" key="1">
    <citation type="submission" date="2025-08" db="UniProtKB">
        <authorList>
            <consortium name="RefSeq"/>
        </authorList>
    </citation>
    <scope>IDENTIFICATION</scope>
</reference>
<accession>A0A1U7Z983</accession>
<evidence type="ECO:0000313" key="5">
    <source>
        <dbReference type="Proteomes" id="UP000189703"/>
    </source>
</evidence>
<dbReference type="GeneID" id="104588134"/>
<proteinExistence type="inferred from homology"/>
<dbReference type="OMA" id="CKLVFTV"/>
<keyword evidence="3" id="KW-0539">Nucleus</keyword>
<evidence type="ECO:0000256" key="3">
    <source>
        <dbReference type="ARBA" id="ARBA00023242"/>
    </source>
</evidence>
<name>A0A1U7Z983_NELNU</name>
<dbReference type="RefSeq" id="XP_010244256.1">
    <property type="nucleotide sequence ID" value="XM_010245954.1"/>
</dbReference>
<dbReference type="GO" id="GO:0000462">
    <property type="term" value="P:maturation of SSU-rRNA from tricistronic rRNA transcript (SSU-rRNA, 5.8S rRNA, LSU-rRNA)"/>
    <property type="evidence" value="ECO:0007669"/>
    <property type="project" value="InterPro"/>
</dbReference>
<comment type="subcellular location">
    <subcellularLocation>
        <location evidence="1">Nucleus</location>
        <location evidence="1">Nucleolus</location>
    </subcellularLocation>
</comment>
<dbReference type="PANTHER" id="PTHR31109:SF2">
    <property type="entry name" value="RIBOSOME BIOGENESIS PROTEIN SLX9 HOMOLOG"/>
    <property type="match status" value="1"/>
</dbReference>
<evidence type="ECO:0000256" key="1">
    <source>
        <dbReference type="ARBA" id="ARBA00004604"/>
    </source>
</evidence>
<feature type="compositionally biased region" description="Basic residues" evidence="4">
    <location>
        <begin position="164"/>
        <end position="178"/>
    </location>
</feature>
<dbReference type="KEGG" id="nnu:104588134"/>
<dbReference type="GO" id="GO:0005730">
    <property type="term" value="C:nucleolus"/>
    <property type="evidence" value="ECO:0007669"/>
    <property type="project" value="UniProtKB-SubCell"/>
</dbReference>